<evidence type="ECO:0000256" key="4">
    <source>
        <dbReference type="ARBA" id="ARBA00022723"/>
    </source>
</evidence>
<sequence>MLSCSRSLLSQTIKRKTKTKAKNKTKTRLKTNKNISRKQKFIAKNQQLEDNEEEEEEEGFNLKSSAPSHSHGVQPLGNLYFNPGSINSRNTGLGNLQILSDELVLEILGLLEGTQLGVLATVSKSFYVFTSHEPLWRNLVLDNLKGGFLYNRSWKVTYISTFCPSFDVSWNSRFSGLRVKDFYSDYLFQSWLCANLEMKPEWLERDNIIRKRGISLDDFVVTFEEPNRPVLLEGCIDNWDALGKWDRDYLVNLCGDVQFSVGPVKMRLEDYFSYSDQVKEERPLYLFDPKFAEKIPNLGSEYEVPVYFREDLFSVLGKERPDYRWIIIGPAGSGSSFHIDPNSTSAWNAVIRGTKKWVLFPPDVVPPGVHPSPDGAEVACPVSIIEWFMNFYGATKNWKKRPIECICKAGEVIFVPNGWWHLVINLEESIAITQNYVSRRNLLNVLDFLKKPNASELVSGTRDRINLYEKFKNAIEASFPGTIDELTLEAEEKKAQQKKMSFWDSVTDSKVGAFKFSF</sequence>
<dbReference type="AlphaFoldDB" id="A0A6P5Z6E6"/>
<dbReference type="InterPro" id="IPR003347">
    <property type="entry name" value="JmjC_dom"/>
</dbReference>
<feature type="region of interest" description="Disordered" evidence="8">
    <location>
        <begin position="43"/>
        <end position="70"/>
    </location>
</feature>
<comment type="subcellular location">
    <subcellularLocation>
        <location evidence="2">Nucleus</location>
    </subcellularLocation>
</comment>
<dbReference type="Proteomes" id="UP000515121">
    <property type="component" value="Unplaced"/>
</dbReference>
<dbReference type="SUPFAM" id="SSF81383">
    <property type="entry name" value="F-box domain"/>
    <property type="match status" value="1"/>
</dbReference>
<dbReference type="KEGG" id="dzi:111297940"/>
<evidence type="ECO:0000256" key="5">
    <source>
        <dbReference type="ARBA" id="ARBA00023002"/>
    </source>
</evidence>
<evidence type="ECO:0000256" key="6">
    <source>
        <dbReference type="ARBA" id="ARBA00023004"/>
    </source>
</evidence>
<reference evidence="11" key="1">
    <citation type="submission" date="2025-08" db="UniProtKB">
        <authorList>
            <consortium name="RefSeq"/>
        </authorList>
    </citation>
    <scope>IDENTIFICATION</scope>
    <source>
        <tissue evidence="11">Fruit stalk</tissue>
    </source>
</reference>
<dbReference type="Pfam" id="PF12937">
    <property type="entry name" value="F-box-like"/>
    <property type="match status" value="1"/>
</dbReference>
<keyword evidence="4" id="KW-0479">Metal-binding</keyword>
<organism evidence="10 11">
    <name type="scientific">Durio zibethinus</name>
    <name type="common">Durian</name>
    <dbReference type="NCBI Taxonomy" id="66656"/>
    <lineage>
        <taxon>Eukaryota</taxon>
        <taxon>Viridiplantae</taxon>
        <taxon>Streptophyta</taxon>
        <taxon>Embryophyta</taxon>
        <taxon>Tracheophyta</taxon>
        <taxon>Spermatophyta</taxon>
        <taxon>Magnoliopsida</taxon>
        <taxon>eudicotyledons</taxon>
        <taxon>Gunneridae</taxon>
        <taxon>Pentapetalae</taxon>
        <taxon>rosids</taxon>
        <taxon>malvids</taxon>
        <taxon>Malvales</taxon>
        <taxon>Malvaceae</taxon>
        <taxon>Helicteroideae</taxon>
        <taxon>Durio</taxon>
    </lineage>
</organism>
<dbReference type="InterPro" id="IPR036047">
    <property type="entry name" value="F-box-like_dom_sf"/>
</dbReference>
<dbReference type="InterPro" id="IPR041667">
    <property type="entry name" value="Cupin_8"/>
</dbReference>
<dbReference type="OrthoDB" id="424465at2759"/>
<dbReference type="GeneID" id="111297940"/>
<keyword evidence="6" id="KW-0408">Iron</keyword>
<evidence type="ECO:0000256" key="8">
    <source>
        <dbReference type="SAM" id="MobiDB-lite"/>
    </source>
</evidence>
<evidence type="ECO:0000256" key="3">
    <source>
        <dbReference type="ARBA" id="ARBA00006801"/>
    </source>
</evidence>
<dbReference type="Gene3D" id="2.60.120.650">
    <property type="entry name" value="Cupin"/>
    <property type="match status" value="1"/>
</dbReference>
<keyword evidence="7" id="KW-0539">Nucleus</keyword>
<evidence type="ECO:0000256" key="2">
    <source>
        <dbReference type="ARBA" id="ARBA00004123"/>
    </source>
</evidence>
<comment type="cofactor">
    <cofactor evidence="1">
        <name>Fe(2+)</name>
        <dbReference type="ChEBI" id="CHEBI:29033"/>
    </cofactor>
</comment>
<gene>
    <name evidence="11" type="primary">LOC111297940</name>
</gene>
<dbReference type="SMART" id="SM00558">
    <property type="entry name" value="JmjC"/>
    <property type="match status" value="1"/>
</dbReference>
<dbReference type="GO" id="GO:0000987">
    <property type="term" value="F:cis-regulatory region sequence-specific DNA binding"/>
    <property type="evidence" value="ECO:0007669"/>
    <property type="project" value="TreeGrafter"/>
</dbReference>
<feature type="domain" description="JmjC" evidence="9">
    <location>
        <begin position="293"/>
        <end position="453"/>
    </location>
</feature>
<accession>A0A6P5Z6E6</accession>
<feature type="compositionally biased region" description="Acidic residues" evidence="8">
    <location>
        <begin position="49"/>
        <end position="59"/>
    </location>
</feature>
<name>A0A6P5Z6E6_DURZI</name>
<dbReference type="PROSITE" id="PS51184">
    <property type="entry name" value="JMJC"/>
    <property type="match status" value="1"/>
</dbReference>
<dbReference type="SUPFAM" id="SSF51197">
    <property type="entry name" value="Clavaminate synthase-like"/>
    <property type="match status" value="1"/>
</dbReference>
<dbReference type="PANTHER" id="PTHR12480">
    <property type="entry name" value="ARGININE DEMETHYLASE AND LYSYL-HYDROXYLASE JMJD"/>
    <property type="match status" value="1"/>
</dbReference>
<evidence type="ECO:0000256" key="1">
    <source>
        <dbReference type="ARBA" id="ARBA00001954"/>
    </source>
</evidence>
<dbReference type="InterPro" id="IPR001810">
    <property type="entry name" value="F-box_dom"/>
</dbReference>
<keyword evidence="5" id="KW-0560">Oxidoreductase</keyword>
<dbReference type="PANTHER" id="PTHR12480:SF21">
    <property type="entry name" value="JMJC DOMAIN-CONTAINING PROTEIN 8"/>
    <property type="match status" value="1"/>
</dbReference>
<evidence type="ECO:0000259" key="9">
    <source>
        <dbReference type="PROSITE" id="PS51184"/>
    </source>
</evidence>
<proteinExistence type="inferred from homology"/>
<dbReference type="Gene3D" id="1.20.1280.50">
    <property type="match status" value="1"/>
</dbReference>
<evidence type="ECO:0000256" key="7">
    <source>
        <dbReference type="ARBA" id="ARBA00023242"/>
    </source>
</evidence>
<evidence type="ECO:0000313" key="10">
    <source>
        <dbReference type="Proteomes" id="UP000515121"/>
    </source>
</evidence>
<dbReference type="GO" id="GO:0005634">
    <property type="term" value="C:nucleus"/>
    <property type="evidence" value="ECO:0007669"/>
    <property type="project" value="UniProtKB-SubCell"/>
</dbReference>
<dbReference type="InterPro" id="IPR050910">
    <property type="entry name" value="JMJD6_ArgDemeth/LysHydrox"/>
</dbReference>
<protein>
    <submittedName>
        <fullName evidence="11">F-box protein At5g06550-like</fullName>
    </submittedName>
</protein>
<dbReference type="FunFam" id="2.60.120.650:FF:000045">
    <property type="entry name" value="F-box protein At1g78280"/>
    <property type="match status" value="1"/>
</dbReference>
<dbReference type="GO" id="GO:0016491">
    <property type="term" value="F:oxidoreductase activity"/>
    <property type="evidence" value="ECO:0007669"/>
    <property type="project" value="UniProtKB-KW"/>
</dbReference>
<evidence type="ECO:0000313" key="11">
    <source>
        <dbReference type="RefSeq" id="XP_022748284.1"/>
    </source>
</evidence>
<dbReference type="RefSeq" id="XP_022748284.1">
    <property type="nucleotide sequence ID" value="XM_022892549.1"/>
</dbReference>
<comment type="similarity">
    <text evidence="3">Belongs to the JARID1 histone demethylase family.</text>
</comment>
<keyword evidence="10" id="KW-1185">Reference proteome</keyword>
<dbReference type="GO" id="GO:0046872">
    <property type="term" value="F:metal ion binding"/>
    <property type="evidence" value="ECO:0007669"/>
    <property type="project" value="UniProtKB-KW"/>
</dbReference>
<dbReference type="Pfam" id="PF13621">
    <property type="entry name" value="Cupin_8"/>
    <property type="match status" value="1"/>
</dbReference>